<evidence type="ECO:0008006" key="5">
    <source>
        <dbReference type="Google" id="ProtNLM"/>
    </source>
</evidence>
<feature type="chain" id="PRO_5039355491" description="Secreted Protein" evidence="2">
    <location>
        <begin position="25"/>
        <end position="232"/>
    </location>
</feature>
<evidence type="ECO:0000313" key="4">
    <source>
        <dbReference type="Proteomes" id="UP000035016"/>
    </source>
</evidence>
<dbReference type="EMBL" id="LN831790">
    <property type="protein sequence ID" value="CQR61806.1"/>
    <property type="molecule type" value="Genomic_DNA"/>
</dbReference>
<proteinExistence type="predicted"/>
<gene>
    <name evidence="3" type="primary">sle_23450</name>
</gene>
<dbReference type="KEGG" id="sle:sle_23450"/>
<protein>
    <recommendedName>
        <fullName evidence="5">Secreted Protein</fullName>
    </recommendedName>
</protein>
<evidence type="ECO:0000256" key="1">
    <source>
        <dbReference type="SAM" id="MobiDB-lite"/>
    </source>
</evidence>
<dbReference type="AlphaFoldDB" id="A0A0F7VYB9"/>
<feature type="signal peptide" evidence="2">
    <location>
        <begin position="1"/>
        <end position="24"/>
    </location>
</feature>
<feature type="region of interest" description="Disordered" evidence="1">
    <location>
        <begin position="23"/>
        <end position="52"/>
    </location>
</feature>
<organism evidence="3 4">
    <name type="scientific">Streptomyces leeuwenhoekii</name>
    <dbReference type="NCBI Taxonomy" id="1437453"/>
    <lineage>
        <taxon>Bacteria</taxon>
        <taxon>Bacillati</taxon>
        <taxon>Actinomycetota</taxon>
        <taxon>Actinomycetes</taxon>
        <taxon>Kitasatosporales</taxon>
        <taxon>Streptomycetaceae</taxon>
        <taxon>Streptomyces</taxon>
    </lineage>
</organism>
<sequence>MRVRVATTAVGITAVVLLTLPACPDTTDTGRPAPSSSARSGSPAATEQSDTPLSSAALAARLLDESDLGSGYTRKPERPAQHDDVTVLGCPALADLGDDAATGGQLDFPRQAKATFLYSDGSNSEVSEELYSDTAETLSVGSRKIFDAMVGCPHYPVLVGGTAFDMTTQEVAVPQLGTEQWSQLLTYSAAGRETVVKQTAVRDGNMLLVVSGSPALVDRHLDKALTRAAAVR</sequence>
<reference evidence="3 4" key="1">
    <citation type="submission" date="2015-02" db="EMBL/GenBank/DDBJ databases">
        <authorList>
            <person name="Gomez-Escribano P.J."/>
        </authorList>
    </citation>
    <scope>NUCLEOTIDE SEQUENCE [LARGE SCALE GENOMIC DNA]</scope>
    <source>
        <strain evidence="4">C34 (DSM 42122 / NRRL B-24963)</strain>
    </source>
</reference>
<dbReference type="Proteomes" id="UP000035016">
    <property type="component" value="Chromosome Chromosome"/>
</dbReference>
<feature type="compositionally biased region" description="Low complexity" evidence="1">
    <location>
        <begin position="30"/>
        <end position="45"/>
    </location>
</feature>
<dbReference type="RefSeq" id="WP_029387820.1">
    <property type="nucleotide sequence ID" value="NZ_AZSD01000597.1"/>
</dbReference>
<accession>A0A0F7VYB9</accession>
<keyword evidence="2" id="KW-0732">Signal</keyword>
<evidence type="ECO:0000313" key="3">
    <source>
        <dbReference type="EMBL" id="CQR61806.1"/>
    </source>
</evidence>
<name>A0A0F7VYB9_STRLW</name>
<evidence type="ECO:0000256" key="2">
    <source>
        <dbReference type="SAM" id="SignalP"/>
    </source>
</evidence>